<feature type="active site" evidence="5">
    <location>
        <position position="417"/>
    </location>
</feature>
<evidence type="ECO:0000256" key="4">
    <source>
        <dbReference type="PROSITE-ProRule" id="PRU01024"/>
    </source>
</evidence>
<feature type="binding site" evidence="4">
    <location>
        <position position="390"/>
    </location>
    <ligand>
        <name>S-adenosyl-L-methionine</name>
        <dbReference type="ChEBI" id="CHEBI:59789"/>
    </ligand>
</feature>
<accession>A0A1M6FC78</accession>
<evidence type="ECO:0000256" key="1">
    <source>
        <dbReference type="ARBA" id="ARBA00022603"/>
    </source>
</evidence>
<feature type="domain" description="TRAM" evidence="6">
    <location>
        <begin position="1"/>
        <end position="58"/>
    </location>
</feature>
<dbReference type="OrthoDB" id="9804590at2"/>
<dbReference type="InterPro" id="IPR029063">
    <property type="entry name" value="SAM-dependent_MTases_sf"/>
</dbReference>
<organism evidence="7 8">
    <name type="scientific">Pseudobutyrivibrio xylanivorans DSM 14809</name>
    <dbReference type="NCBI Taxonomy" id="1123012"/>
    <lineage>
        <taxon>Bacteria</taxon>
        <taxon>Bacillati</taxon>
        <taxon>Bacillota</taxon>
        <taxon>Clostridia</taxon>
        <taxon>Lachnospirales</taxon>
        <taxon>Lachnospiraceae</taxon>
        <taxon>Pseudobutyrivibrio</taxon>
    </lineage>
</organism>
<dbReference type="InterPro" id="IPR010280">
    <property type="entry name" value="U5_MeTrfase_fam"/>
</dbReference>
<feature type="binding site" evidence="4">
    <location>
        <position position="342"/>
    </location>
    <ligand>
        <name>S-adenosyl-L-methionine</name>
        <dbReference type="ChEBI" id="CHEBI:59789"/>
    </ligand>
</feature>
<dbReference type="Pfam" id="PF05958">
    <property type="entry name" value="tRNA_U5-meth_tr"/>
    <property type="match status" value="1"/>
</dbReference>
<dbReference type="Gene3D" id="2.40.50.140">
    <property type="entry name" value="Nucleic acid-binding proteins"/>
    <property type="match status" value="1"/>
</dbReference>
<evidence type="ECO:0000256" key="2">
    <source>
        <dbReference type="ARBA" id="ARBA00022679"/>
    </source>
</evidence>
<dbReference type="CDD" id="cd02440">
    <property type="entry name" value="AdoMet_MTases"/>
    <property type="match status" value="1"/>
</dbReference>
<feature type="binding site" evidence="4">
    <location>
        <position position="292"/>
    </location>
    <ligand>
        <name>S-adenosyl-L-methionine</name>
        <dbReference type="ChEBI" id="CHEBI:59789"/>
    </ligand>
</feature>
<keyword evidence="3 4" id="KW-0949">S-adenosyl-L-methionine</keyword>
<evidence type="ECO:0000259" key="6">
    <source>
        <dbReference type="PROSITE" id="PS50926"/>
    </source>
</evidence>
<dbReference type="Gene3D" id="2.40.50.1070">
    <property type="match status" value="1"/>
</dbReference>
<evidence type="ECO:0000313" key="8">
    <source>
        <dbReference type="Proteomes" id="UP000184185"/>
    </source>
</evidence>
<comment type="similarity">
    <text evidence="4">Belongs to the class I-like SAM-binding methyltransferase superfamily. RNA M5U methyltransferase family.</text>
</comment>
<dbReference type="Pfam" id="PF01938">
    <property type="entry name" value="TRAM"/>
    <property type="match status" value="1"/>
</dbReference>
<dbReference type="GO" id="GO:0070041">
    <property type="term" value="F:rRNA (uridine-C5-)-methyltransferase activity"/>
    <property type="evidence" value="ECO:0007669"/>
    <property type="project" value="TreeGrafter"/>
</dbReference>
<dbReference type="PANTHER" id="PTHR11061:SF30">
    <property type="entry name" value="TRNA (URACIL(54)-C(5))-METHYLTRANSFERASE"/>
    <property type="match status" value="1"/>
</dbReference>
<dbReference type="AlphaFoldDB" id="A0A1M6FC78"/>
<dbReference type="RefSeq" id="WP_072915102.1">
    <property type="nucleotide sequence ID" value="NZ_FQYQ01000007.1"/>
</dbReference>
<dbReference type="InterPro" id="IPR002792">
    <property type="entry name" value="TRAM_dom"/>
</dbReference>
<evidence type="ECO:0000313" key="7">
    <source>
        <dbReference type="EMBL" id="SHI95261.1"/>
    </source>
</evidence>
<gene>
    <name evidence="7" type="ORF">SAMN02745725_01454</name>
</gene>
<dbReference type="SUPFAM" id="SSF53335">
    <property type="entry name" value="S-adenosyl-L-methionine-dependent methyltransferases"/>
    <property type="match status" value="1"/>
</dbReference>
<evidence type="ECO:0000256" key="5">
    <source>
        <dbReference type="PROSITE-ProRule" id="PRU10015"/>
    </source>
</evidence>
<evidence type="ECO:0000256" key="3">
    <source>
        <dbReference type="ARBA" id="ARBA00022691"/>
    </source>
</evidence>
<sequence>MNKNDIVRLTIEDMSLEGAGIGHTDGVTIFVKDAVVGDVCDVIITKVKKTYCFAALKEVVEASPYRVEPACPNARQCGGCQIMQVSYEKQLEIKDNIVASNLVKIGGYDRAFVDSIREPILGMTDPLRYRNKAQVPVGVDKDGKIIAGFYGARSHRIVPSDDCKICSEKSMNIVYTVIDYMNENGVSAYDEATGKGLIRHVLVREGKATGETMVCVVVNGDKLPAADSLISHIQSVEPSLASLVLNINTRRDNVIMGYETRVLYGKEAIRDTITLTNGDTIAFDISANSFYQVNHDQMERLYSKALEYADLHGTEEVWDLYCGIGTISLSMAKHAGRVIGIEVVPQAIENAKANAKLNGLDNAEFYCGEAEVVLPEIYEKMSRPDVIMVDPPRKGCDTVALDTMVKMQPNRIVYVSCDSATLARDLKYLEERGYHIQKYTVCDQFGHTMHVETVCLLSKLHEAKHHINVKVDMDELDLTSAEAKATYKEIEEWVQEHYGFHVTNLNIAQVKQKHGIIERENYNKPKSENSRQPGCPEEKVKAIEEALKFFQMI</sequence>
<keyword evidence="2 4" id="KW-0808">Transferase</keyword>
<dbReference type="PROSITE" id="PS51687">
    <property type="entry name" value="SAM_MT_RNA_M5U"/>
    <property type="match status" value="1"/>
</dbReference>
<protein>
    <submittedName>
        <fullName evidence="7">23S rRNA (Uracil1939-C5)-methyltransferase</fullName>
    </submittedName>
</protein>
<dbReference type="PANTHER" id="PTHR11061">
    <property type="entry name" value="RNA M5U METHYLTRANSFERASE"/>
    <property type="match status" value="1"/>
</dbReference>
<dbReference type="GO" id="GO:0070475">
    <property type="term" value="P:rRNA base methylation"/>
    <property type="evidence" value="ECO:0007669"/>
    <property type="project" value="TreeGrafter"/>
</dbReference>
<keyword evidence="1 4" id="KW-0489">Methyltransferase</keyword>
<dbReference type="Proteomes" id="UP000184185">
    <property type="component" value="Unassembled WGS sequence"/>
</dbReference>
<dbReference type="SUPFAM" id="SSF50249">
    <property type="entry name" value="Nucleic acid-binding proteins"/>
    <property type="match status" value="1"/>
</dbReference>
<dbReference type="InterPro" id="IPR012340">
    <property type="entry name" value="NA-bd_OB-fold"/>
</dbReference>
<reference evidence="7 8" key="1">
    <citation type="submission" date="2016-11" db="EMBL/GenBank/DDBJ databases">
        <authorList>
            <person name="Jaros S."/>
            <person name="Januszkiewicz K."/>
            <person name="Wedrychowicz H."/>
        </authorList>
    </citation>
    <scope>NUCLEOTIDE SEQUENCE [LARGE SCALE GENOMIC DNA]</scope>
    <source>
        <strain evidence="7 8">DSM 14809</strain>
    </source>
</reference>
<feature type="binding site" evidence="4">
    <location>
        <position position="321"/>
    </location>
    <ligand>
        <name>S-adenosyl-L-methionine</name>
        <dbReference type="ChEBI" id="CHEBI:59789"/>
    </ligand>
</feature>
<dbReference type="STRING" id="185007.SAMN02910350_00286"/>
<proteinExistence type="inferred from homology"/>
<feature type="active site" description="Nucleophile" evidence="4">
    <location>
        <position position="417"/>
    </location>
</feature>
<dbReference type="FunFam" id="2.40.50.1070:FF:000003">
    <property type="entry name" value="23S rRNA (Uracil-5-)-methyltransferase RumA"/>
    <property type="match status" value="1"/>
</dbReference>
<dbReference type="InterPro" id="IPR030390">
    <property type="entry name" value="MeTrfase_TrmA_AS"/>
</dbReference>
<dbReference type="EMBL" id="FQYQ01000007">
    <property type="protein sequence ID" value="SHI95261.1"/>
    <property type="molecule type" value="Genomic_DNA"/>
</dbReference>
<keyword evidence="8" id="KW-1185">Reference proteome</keyword>
<dbReference type="NCBIfam" id="TIGR00479">
    <property type="entry name" value="rumA"/>
    <property type="match status" value="1"/>
</dbReference>
<name>A0A1M6FC78_PSEXY</name>
<dbReference type="PROSITE" id="PS01230">
    <property type="entry name" value="TRMA_1"/>
    <property type="match status" value="1"/>
</dbReference>
<dbReference type="Gene3D" id="3.40.50.150">
    <property type="entry name" value="Vaccinia Virus protein VP39"/>
    <property type="match status" value="1"/>
</dbReference>
<dbReference type="FunFam" id="3.40.50.150:FF:000009">
    <property type="entry name" value="23S rRNA (Uracil(1939)-C(5))-methyltransferase RlmD"/>
    <property type="match status" value="1"/>
</dbReference>
<dbReference type="PROSITE" id="PS50926">
    <property type="entry name" value="TRAM"/>
    <property type="match status" value="1"/>
</dbReference>